<dbReference type="OrthoDB" id="17046at2759"/>
<keyword evidence="8" id="KW-1185">Reference proteome</keyword>
<accession>A0A8T2JL54</accession>
<keyword evidence="3" id="KW-0964">Secreted</keyword>
<feature type="non-terminal residue" evidence="7">
    <location>
        <position position="1"/>
    </location>
</feature>
<dbReference type="GO" id="GO:0005615">
    <property type="term" value="C:extracellular space"/>
    <property type="evidence" value="ECO:0007669"/>
    <property type="project" value="TreeGrafter"/>
</dbReference>
<evidence type="ECO:0000256" key="4">
    <source>
        <dbReference type="ARBA" id="ARBA00022729"/>
    </source>
</evidence>
<evidence type="ECO:0008006" key="9">
    <source>
        <dbReference type="Google" id="ProtNLM"/>
    </source>
</evidence>
<feature type="signal peptide" evidence="6">
    <location>
        <begin position="1"/>
        <end position="17"/>
    </location>
</feature>
<comment type="caution">
    <text evidence="7">The sequence shown here is derived from an EMBL/GenBank/DDBJ whole genome shotgun (WGS) entry which is preliminary data.</text>
</comment>
<reference evidence="7" key="1">
    <citation type="thesis" date="2020" institute="ProQuest LLC" country="789 East Eisenhower Parkway, Ann Arbor, MI, USA">
        <title>Comparative Genomics and Chromosome Evolution.</title>
        <authorList>
            <person name="Mudd A.B."/>
        </authorList>
    </citation>
    <scope>NUCLEOTIDE SEQUENCE</scope>
    <source>
        <strain evidence="7">Female2</strain>
        <tissue evidence="7">Blood</tissue>
    </source>
</reference>
<comment type="subcellular location">
    <subcellularLocation>
        <location evidence="1">Secreted</location>
    </subcellularLocation>
</comment>
<dbReference type="PANTHER" id="PTHR18820:SF1">
    <property type="entry name" value="PROTEIN LEG1 HOMOLOG"/>
    <property type="match status" value="1"/>
</dbReference>
<dbReference type="InterPro" id="IPR008499">
    <property type="entry name" value="Leg1"/>
</dbReference>
<keyword evidence="5" id="KW-0325">Glycoprotein</keyword>
<evidence type="ECO:0000256" key="6">
    <source>
        <dbReference type="SAM" id="SignalP"/>
    </source>
</evidence>
<name>A0A8T2JL54_9PIPI</name>
<feature type="chain" id="PRO_5035873218" description="Protein LEG1 homolog" evidence="6">
    <location>
        <begin position="18"/>
        <end position="306"/>
    </location>
</feature>
<dbReference type="Pfam" id="PF05612">
    <property type="entry name" value="Leg1"/>
    <property type="match status" value="1"/>
</dbReference>
<organism evidence="7 8">
    <name type="scientific">Hymenochirus boettgeri</name>
    <name type="common">Congo dwarf clawed frog</name>
    <dbReference type="NCBI Taxonomy" id="247094"/>
    <lineage>
        <taxon>Eukaryota</taxon>
        <taxon>Metazoa</taxon>
        <taxon>Chordata</taxon>
        <taxon>Craniata</taxon>
        <taxon>Vertebrata</taxon>
        <taxon>Euteleostomi</taxon>
        <taxon>Amphibia</taxon>
        <taxon>Batrachia</taxon>
        <taxon>Anura</taxon>
        <taxon>Pipoidea</taxon>
        <taxon>Pipidae</taxon>
        <taxon>Pipinae</taxon>
        <taxon>Hymenochirus</taxon>
    </lineage>
</organism>
<protein>
    <recommendedName>
        <fullName evidence="9">Protein LEG1 homolog</fullName>
    </recommendedName>
</protein>
<evidence type="ECO:0000313" key="7">
    <source>
        <dbReference type="EMBL" id="KAG8444253.1"/>
    </source>
</evidence>
<evidence type="ECO:0000256" key="5">
    <source>
        <dbReference type="ARBA" id="ARBA00023180"/>
    </source>
</evidence>
<dbReference type="AlphaFoldDB" id="A0A8T2JL54"/>
<dbReference type="PANTHER" id="PTHR18820">
    <property type="entry name" value="LEG1"/>
    <property type="match status" value="1"/>
</dbReference>
<keyword evidence="4 6" id="KW-0732">Signal</keyword>
<dbReference type="Proteomes" id="UP000812440">
    <property type="component" value="Chromosome 5"/>
</dbReference>
<evidence type="ECO:0000256" key="1">
    <source>
        <dbReference type="ARBA" id="ARBA00004613"/>
    </source>
</evidence>
<dbReference type="EMBL" id="JAACNH010000004">
    <property type="protein sequence ID" value="KAG8444253.1"/>
    <property type="molecule type" value="Genomic_DNA"/>
</dbReference>
<evidence type="ECO:0000313" key="8">
    <source>
        <dbReference type="Proteomes" id="UP000812440"/>
    </source>
</evidence>
<proteinExistence type="inferred from homology"/>
<evidence type="ECO:0000256" key="2">
    <source>
        <dbReference type="ARBA" id="ARBA00009122"/>
    </source>
</evidence>
<gene>
    <name evidence="7" type="ORF">GDO86_009438</name>
</gene>
<evidence type="ECO:0000256" key="3">
    <source>
        <dbReference type="ARBA" id="ARBA00022525"/>
    </source>
</evidence>
<sequence length="306" mass="35872">MFLPACLILFSTYQVLAKEGYQVLAKEGYPPMWDDVSENIEHFHKHNTTVVINPWNYLERMGMYKILLNVTAEFLDLNKPDNKRNMLWGLPLQLGWQLSTGRLSVPSTVWNCGQNNKTQTCISDRSWWACINYYLSVIPFLGAYDAGLFTKISDIEISKPTEFTSDFCYNVSHCHLVFPELMETWKSFFEFIKMPRLINETLLDYDEFLFRMWKAHTMSNSISIPMCEKRLNYISAPESKFAKDWVLGVEFIAATKFITDFENTNEYQVFLPHRMLIEGNNNTDFSKEEIRVLSTLQWINKINSFT</sequence>
<comment type="similarity">
    <text evidence="2">Belongs to the LEG1 family.</text>
</comment>